<dbReference type="InterPro" id="IPR012132">
    <property type="entry name" value="GMC_OxRdtase"/>
</dbReference>
<evidence type="ECO:0000256" key="2">
    <source>
        <dbReference type="ARBA" id="ARBA00010790"/>
    </source>
</evidence>
<dbReference type="PROSITE" id="PS00624">
    <property type="entry name" value="GMC_OXRED_2"/>
    <property type="match status" value="1"/>
</dbReference>
<evidence type="ECO:0000256" key="6">
    <source>
        <dbReference type="PIRSR" id="PIRSR000137-2"/>
    </source>
</evidence>
<evidence type="ECO:0000259" key="9">
    <source>
        <dbReference type="PROSITE" id="PS00624"/>
    </source>
</evidence>
<dbReference type="Gramene" id="PRQ40767">
    <property type="protein sequence ID" value="PRQ40767"/>
    <property type="gene ID" value="RchiOBHm_Chr4g0439631"/>
</dbReference>
<evidence type="ECO:0000256" key="4">
    <source>
        <dbReference type="ARBA" id="ARBA00022729"/>
    </source>
</evidence>
<feature type="disulfide bond" evidence="7">
    <location>
        <begin position="453"/>
        <end position="493"/>
    </location>
</feature>
<dbReference type="GO" id="GO:0050660">
    <property type="term" value="F:flavin adenine dinucleotide binding"/>
    <property type="evidence" value="ECO:0007669"/>
    <property type="project" value="InterPro"/>
</dbReference>
<dbReference type="STRING" id="74649.A0A2P6R2U3"/>
<comment type="caution">
    <text evidence="10">The sequence shown here is derived from an EMBL/GenBank/DDBJ whole genome shotgun (WGS) entry which is preliminary data.</text>
</comment>
<evidence type="ECO:0000313" key="11">
    <source>
        <dbReference type="Proteomes" id="UP000238479"/>
    </source>
</evidence>
<dbReference type="GO" id="GO:0016614">
    <property type="term" value="F:oxidoreductase activity, acting on CH-OH group of donors"/>
    <property type="evidence" value="ECO:0007669"/>
    <property type="project" value="InterPro"/>
</dbReference>
<evidence type="ECO:0000256" key="1">
    <source>
        <dbReference type="ARBA" id="ARBA00001974"/>
    </source>
</evidence>
<evidence type="ECO:0000256" key="8">
    <source>
        <dbReference type="SAM" id="Phobius"/>
    </source>
</evidence>
<evidence type="ECO:0000313" key="10">
    <source>
        <dbReference type="EMBL" id="PRQ40767.1"/>
    </source>
</evidence>
<accession>A0A2P6R2U3</accession>
<comment type="cofactor">
    <cofactor evidence="1 6">
        <name>FAD</name>
        <dbReference type="ChEBI" id="CHEBI:57692"/>
    </cofactor>
</comment>
<organism evidence="10 11">
    <name type="scientific">Rosa chinensis</name>
    <name type="common">China rose</name>
    <dbReference type="NCBI Taxonomy" id="74649"/>
    <lineage>
        <taxon>Eukaryota</taxon>
        <taxon>Viridiplantae</taxon>
        <taxon>Streptophyta</taxon>
        <taxon>Embryophyta</taxon>
        <taxon>Tracheophyta</taxon>
        <taxon>Spermatophyta</taxon>
        <taxon>Magnoliopsida</taxon>
        <taxon>eudicotyledons</taxon>
        <taxon>Gunneridae</taxon>
        <taxon>Pentapetalae</taxon>
        <taxon>rosids</taxon>
        <taxon>fabids</taxon>
        <taxon>Rosales</taxon>
        <taxon>Rosaceae</taxon>
        <taxon>Rosoideae</taxon>
        <taxon>Rosoideae incertae sedis</taxon>
        <taxon>Rosa</taxon>
    </lineage>
</organism>
<feature type="binding site" evidence="6">
    <location>
        <position position="530"/>
    </location>
    <ligand>
        <name>FAD</name>
        <dbReference type="ChEBI" id="CHEBI:57692"/>
    </ligand>
</feature>
<dbReference type="PANTHER" id="PTHR45968:SF19">
    <property type="entry name" value="GLUCOSE-METHANOL-CHOLINE (GMC) OXIDOREDUCTASE FAMILY PROTEIN"/>
    <property type="match status" value="1"/>
</dbReference>
<gene>
    <name evidence="10" type="ORF">RchiOBHm_Chr4g0439631</name>
</gene>
<keyword evidence="11" id="KW-1185">Reference proteome</keyword>
<evidence type="ECO:0000256" key="5">
    <source>
        <dbReference type="ARBA" id="ARBA00022827"/>
    </source>
</evidence>
<dbReference type="PIRSF" id="PIRSF000137">
    <property type="entry name" value="Alcohol_oxidase"/>
    <property type="match status" value="1"/>
</dbReference>
<keyword evidence="7" id="KW-1015">Disulfide bond</keyword>
<keyword evidence="8" id="KW-1133">Transmembrane helix</keyword>
<dbReference type="OMA" id="TDPDPNM"/>
<reference evidence="10 11" key="1">
    <citation type="journal article" date="2018" name="Nat. Genet.">
        <title>The Rosa genome provides new insights in the design of modern roses.</title>
        <authorList>
            <person name="Bendahmane M."/>
        </authorList>
    </citation>
    <scope>NUCLEOTIDE SEQUENCE [LARGE SCALE GENOMIC DNA]</scope>
    <source>
        <strain evidence="11">cv. Old Blush</strain>
    </source>
</reference>
<evidence type="ECO:0000256" key="3">
    <source>
        <dbReference type="ARBA" id="ARBA00022630"/>
    </source>
</evidence>
<dbReference type="Gene3D" id="3.50.50.60">
    <property type="entry name" value="FAD/NAD(P)-binding domain"/>
    <property type="match status" value="1"/>
</dbReference>
<dbReference type="GO" id="GO:0046593">
    <property type="term" value="F:mandelonitrile lyase activity"/>
    <property type="evidence" value="ECO:0007669"/>
    <property type="project" value="UniProtKB-EC"/>
</dbReference>
<comment type="similarity">
    <text evidence="2">Belongs to the GMC oxidoreductase family.</text>
</comment>
<keyword evidence="8" id="KW-0812">Transmembrane</keyword>
<name>A0A2P6R2U3_ROSCH</name>
<keyword evidence="4" id="KW-0732">Signal</keyword>
<keyword evidence="8" id="KW-0472">Membrane</keyword>
<dbReference type="PANTHER" id="PTHR45968">
    <property type="entry name" value="OSJNBA0019K04.7 PROTEIN"/>
    <property type="match status" value="1"/>
</dbReference>
<dbReference type="Pfam" id="PF05199">
    <property type="entry name" value="GMC_oxred_C"/>
    <property type="match status" value="1"/>
</dbReference>
<dbReference type="InterPro" id="IPR036188">
    <property type="entry name" value="FAD/NAD-bd_sf"/>
</dbReference>
<dbReference type="AlphaFoldDB" id="A0A2P6R2U3"/>
<protein>
    <submittedName>
        <fullName evidence="10">Putative (R)-mandelonitrile lyase</fullName>
        <ecNumber evidence="10">4.1.2.10</ecNumber>
    </submittedName>
</protein>
<dbReference type="InterPro" id="IPR000172">
    <property type="entry name" value="GMC_OxRdtase_N"/>
</dbReference>
<dbReference type="Gene3D" id="3.30.410.40">
    <property type="match status" value="1"/>
</dbReference>
<dbReference type="EMBL" id="PDCK01000042">
    <property type="protein sequence ID" value="PRQ40767.1"/>
    <property type="molecule type" value="Genomic_DNA"/>
</dbReference>
<dbReference type="SUPFAM" id="SSF51905">
    <property type="entry name" value="FAD/NAD(P)-binding domain"/>
    <property type="match status" value="1"/>
</dbReference>
<feature type="domain" description="Glucose-methanol-choline oxidoreductase N-terminal" evidence="9">
    <location>
        <begin position="325"/>
        <end position="339"/>
    </location>
</feature>
<dbReference type="Pfam" id="PF00732">
    <property type="entry name" value="GMC_oxred_N"/>
    <property type="match status" value="1"/>
</dbReference>
<keyword evidence="10" id="KW-0456">Lyase</keyword>
<dbReference type="InterPro" id="IPR007867">
    <property type="entry name" value="GMC_OxRtase_C"/>
</dbReference>
<feature type="binding site" evidence="6">
    <location>
        <position position="159"/>
    </location>
    <ligand>
        <name>FAD</name>
        <dbReference type="ChEBI" id="CHEBI:57692"/>
    </ligand>
</feature>
<dbReference type="SUPFAM" id="SSF54373">
    <property type="entry name" value="FAD-linked reductases, C-terminal domain"/>
    <property type="match status" value="1"/>
</dbReference>
<dbReference type="Proteomes" id="UP000238479">
    <property type="component" value="Chromosome 4"/>
</dbReference>
<dbReference type="EC" id="4.1.2.10" evidence="10"/>
<keyword evidence="3" id="KW-0285">Flavoprotein</keyword>
<sequence length="570" mass="62316">MDYMLPAKEVDYYVSPTCLLALIRLYESTSLQASTVLLLLITIFMLMGFPLHLLLLFVHSAICSSGQTFPYMTSDVQQVSGRFFDYIVVGGGTAGCPLAATLSEKFSVLLVERGGSPYGDPFILESKQYGFSLLQTDEYTSVAQSFVSKDGVSNLRGRVLGGSSALNGGFYSRASEDFVAKVGWDIGGVTDAYEWVESRIISKPDLTHWSYVAAFSFLEAGIFPYNGFSLEHIQGTKIGGSLFDEQGRRHLSADLLQAGNPSNITVLLNATLNNVIFHTNCTRDEKIARGIRFIKSDGSSNRTYEAYLNQPDNSSSWGDVILAAGALGSPQILLLSGIGPQEHLNKFEVPLVLDLKGVGEGMRDNPGIAILADSRPQNRTPEPPKVAGIADDFKIIIEAGILPISFNATVIPIAAKIAFPESVGKLELNSTDPRANPSVTFNYLSSKKDRAQCVKLGQLLERVVRSESIAFFLGSNEHQNKLMSTKDELRKLCKKNVRTFYHYHGGCTMGSVVDKSYRVYGVKGLKVIDGSTFLESPGTNPMATLLMLGRYQGIKILQDRKDASFINPRT</sequence>
<feature type="transmembrane region" description="Helical" evidence="8">
    <location>
        <begin position="36"/>
        <end position="58"/>
    </location>
</feature>
<evidence type="ECO:0000256" key="7">
    <source>
        <dbReference type="PIRSR" id="PIRSR000137-3"/>
    </source>
</evidence>
<proteinExistence type="inferred from homology"/>
<keyword evidence="5 6" id="KW-0274">FAD</keyword>
<dbReference type="InterPro" id="IPR051871">
    <property type="entry name" value="GMC_Oxidoreductase-Related"/>
</dbReference>